<organism evidence="4 5">
    <name type="scientific">Ancylobacter oerskovii</name>
    <dbReference type="NCBI Taxonomy" id="459519"/>
    <lineage>
        <taxon>Bacteria</taxon>
        <taxon>Pseudomonadati</taxon>
        <taxon>Pseudomonadota</taxon>
        <taxon>Alphaproteobacteria</taxon>
        <taxon>Hyphomicrobiales</taxon>
        <taxon>Xanthobacteraceae</taxon>
        <taxon>Ancylobacter</taxon>
    </lineage>
</organism>
<sequence>MKAIGYIDSLPISEERALFAFDAPEPAPGPRDLKVAVKAVAVNPVDTKVRMRRAGTAEAPVILGWDAAGVVEAVGAEVTLFKPGDKVFYAGAIDRPGTNAPFHLVDERIVGHMPASLGFAEAAALPLTAITAWEALFDRLRLTRASTGTLLIIGAAGGVGSLAVQFARQLTGLTVIGTASRPESREWLQSLGATAVIDHSRPLSEELAKAGYDGADHVFSLTATDRHWEEIVKALKPQGQVALIDDPDAIDVRQLKQKSASLHWEFMFARPLFGTPDMIAQHKLLDEVARLVDAGTVKTTLGANYGPITAGNLKRAHAALESGRAIGKIVLEGW</sequence>
<evidence type="ECO:0000256" key="1">
    <source>
        <dbReference type="ARBA" id="ARBA00022857"/>
    </source>
</evidence>
<evidence type="ECO:0000313" key="4">
    <source>
        <dbReference type="EMBL" id="MFD2141787.1"/>
    </source>
</evidence>
<evidence type="ECO:0000256" key="2">
    <source>
        <dbReference type="RuleBase" id="RU364000"/>
    </source>
</evidence>
<dbReference type="Pfam" id="PF08240">
    <property type="entry name" value="ADH_N"/>
    <property type="match status" value="1"/>
</dbReference>
<keyword evidence="5" id="KW-1185">Reference proteome</keyword>
<dbReference type="PANTHER" id="PTHR44154">
    <property type="entry name" value="QUINONE OXIDOREDUCTASE"/>
    <property type="match status" value="1"/>
</dbReference>
<evidence type="ECO:0000259" key="3">
    <source>
        <dbReference type="SMART" id="SM00829"/>
    </source>
</evidence>
<dbReference type="InterPro" id="IPR014182">
    <property type="entry name" value="ADH_Zn_typ-1"/>
</dbReference>
<dbReference type="InterPro" id="IPR051603">
    <property type="entry name" value="Zinc-ADH_QOR/CCCR"/>
</dbReference>
<evidence type="ECO:0000313" key="5">
    <source>
        <dbReference type="Proteomes" id="UP001597299"/>
    </source>
</evidence>
<keyword evidence="2" id="KW-0560">Oxidoreductase</keyword>
<keyword evidence="2" id="KW-0862">Zinc</keyword>
<dbReference type="Proteomes" id="UP001597299">
    <property type="component" value="Unassembled WGS sequence"/>
</dbReference>
<comment type="caution">
    <text evidence="4">The sequence shown here is derived from an EMBL/GenBank/DDBJ whole genome shotgun (WGS) entry which is preliminary data.</text>
</comment>
<dbReference type="Gene3D" id="3.40.50.720">
    <property type="entry name" value="NAD(P)-binding Rossmann-like Domain"/>
    <property type="match status" value="1"/>
</dbReference>
<dbReference type="CDD" id="cd08252">
    <property type="entry name" value="AL_MDR"/>
    <property type="match status" value="1"/>
</dbReference>
<dbReference type="SUPFAM" id="SSF51735">
    <property type="entry name" value="NAD(P)-binding Rossmann-fold domains"/>
    <property type="match status" value="1"/>
</dbReference>
<keyword evidence="2" id="KW-0479">Metal-binding</keyword>
<keyword evidence="1" id="KW-0521">NADP</keyword>
<reference evidence="5" key="1">
    <citation type="journal article" date="2019" name="Int. J. Syst. Evol. Microbiol.">
        <title>The Global Catalogue of Microorganisms (GCM) 10K type strain sequencing project: providing services to taxonomists for standard genome sequencing and annotation.</title>
        <authorList>
            <consortium name="The Broad Institute Genomics Platform"/>
            <consortium name="The Broad Institute Genome Sequencing Center for Infectious Disease"/>
            <person name="Wu L."/>
            <person name="Ma J."/>
        </authorList>
    </citation>
    <scope>NUCLEOTIDE SEQUENCE [LARGE SCALE GENOMIC DNA]</scope>
    <source>
        <strain evidence="5">CCM 7435</strain>
    </source>
</reference>
<gene>
    <name evidence="4" type="ORF">ACFSNC_15355</name>
</gene>
<name>A0ABW4YZG7_9HYPH</name>
<dbReference type="InterPro" id="IPR020843">
    <property type="entry name" value="ER"/>
</dbReference>
<dbReference type="InterPro" id="IPR011032">
    <property type="entry name" value="GroES-like_sf"/>
</dbReference>
<dbReference type="RefSeq" id="WP_213350039.1">
    <property type="nucleotide sequence ID" value="NZ_JAHBGB010000001.1"/>
</dbReference>
<dbReference type="EMBL" id="JBHUHD010000001">
    <property type="protein sequence ID" value="MFD2141787.1"/>
    <property type="molecule type" value="Genomic_DNA"/>
</dbReference>
<proteinExistence type="inferred from homology"/>
<dbReference type="Gene3D" id="3.90.180.10">
    <property type="entry name" value="Medium-chain alcohol dehydrogenases, catalytic domain"/>
    <property type="match status" value="1"/>
</dbReference>
<protein>
    <recommendedName>
        <fullName evidence="2">Zinc-type alcohol dehydrogenase-like protein</fullName>
    </recommendedName>
</protein>
<feature type="domain" description="Enoyl reductase (ER)" evidence="3">
    <location>
        <begin position="13"/>
        <end position="331"/>
    </location>
</feature>
<dbReference type="NCBIfam" id="TIGR02817">
    <property type="entry name" value="adh_fam_1"/>
    <property type="match status" value="1"/>
</dbReference>
<dbReference type="PANTHER" id="PTHR44154:SF1">
    <property type="entry name" value="QUINONE OXIDOREDUCTASE"/>
    <property type="match status" value="1"/>
</dbReference>
<dbReference type="InterPro" id="IPR036291">
    <property type="entry name" value="NAD(P)-bd_dom_sf"/>
</dbReference>
<dbReference type="InterPro" id="IPR013154">
    <property type="entry name" value="ADH-like_N"/>
</dbReference>
<accession>A0ABW4YZG7</accession>
<comment type="similarity">
    <text evidence="2">Belongs to the zinc-containing alcohol dehydrogenase family. Quinone oxidoreductase subfamily.</text>
</comment>
<dbReference type="SUPFAM" id="SSF50129">
    <property type="entry name" value="GroES-like"/>
    <property type="match status" value="1"/>
</dbReference>
<dbReference type="Pfam" id="PF13602">
    <property type="entry name" value="ADH_zinc_N_2"/>
    <property type="match status" value="1"/>
</dbReference>
<dbReference type="SMART" id="SM00829">
    <property type="entry name" value="PKS_ER"/>
    <property type="match status" value="1"/>
</dbReference>